<dbReference type="AlphaFoldDB" id="A0A3G9CW80"/>
<evidence type="ECO:0000313" key="1">
    <source>
        <dbReference type="EMBL" id="BAW29307.1"/>
    </source>
</evidence>
<name>A0A3G9CW80_METTE</name>
<dbReference type="Proteomes" id="UP000265557">
    <property type="component" value="Chromosome"/>
</dbReference>
<sequence>MGLIKKENLELRHNISKNIARINELVAKNNELQKGKIQVEIQNRALKDEISDPKERINIFEDSKEKIYILRNWFKESCL</sequence>
<proteinExistence type="predicted"/>
<evidence type="ECO:0000313" key="2">
    <source>
        <dbReference type="Proteomes" id="UP000265557"/>
    </source>
</evidence>
<reference evidence="1 2" key="1">
    <citation type="submission" date="2016-09" db="EMBL/GenBank/DDBJ databases">
        <title>Complete Genome Sequence of Methanosarcina thermophila MT-1.</title>
        <authorList>
            <person name="Kouzuma A."/>
        </authorList>
    </citation>
    <scope>NUCLEOTIDE SEQUENCE [LARGE SCALE GENOMIC DNA]</scope>
    <source>
        <strain evidence="1 2">MT-1</strain>
    </source>
</reference>
<dbReference type="EMBL" id="AP017646">
    <property type="protein sequence ID" value="BAW29307.1"/>
    <property type="molecule type" value="Genomic_DNA"/>
</dbReference>
<protein>
    <submittedName>
        <fullName evidence="1">Cell shape-determining protein MreC</fullName>
    </submittedName>
</protein>
<gene>
    <name evidence="1" type="ORF">MESMT1_1377</name>
</gene>
<accession>A0A3G9CW80</accession>
<organism evidence="1 2">
    <name type="scientific">Methanosarcina thermophila</name>
    <dbReference type="NCBI Taxonomy" id="2210"/>
    <lineage>
        <taxon>Archaea</taxon>
        <taxon>Methanobacteriati</taxon>
        <taxon>Methanobacteriota</taxon>
        <taxon>Stenosarchaea group</taxon>
        <taxon>Methanomicrobia</taxon>
        <taxon>Methanosarcinales</taxon>
        <taxon>Methanosarcinaceae</taxon>
        <taxon>Methanosarcina</taxon>
    </lineage>
</organism>